<organism evidence="1 2">
    <name type="scientific">Symbiodinium pilosum</name>
    <name type="common">Dinoflagellate</name>
    <dbReference type="NCBI Taxonomy" id="2952"/>
    <lineage>
        <taxon>Eukaryota</taxon>
        <taxon>Sar</taxon>
        <taxon>Alveolata</taxon>
        <taxon>Dinophyceae</taxon>
        <taxon>Suessiales</taxon>
        <taxon>Symbiodiniaceae</taxon>
        <taxon>Symbiodinium</taxon>
    </lineage>
</organism>
<evidence type="ECO:0000313" key="2">
    <source>
        <dbReference type="Proteomes" id="UP000649617"/>
    </source>
</evidence>
<keyword evidence="2" id="KW-1185">Reference proteome</keyword>
<dbReference type="AlphaFoldDB" id="A0A812SF34"/>
<sequence length="418" mass="48066">MAVRPESVEDWFQLVPDMLDDDAWQIESDCSAGSLLYRSSPWAEHSQLVRLSIKDIRVRGVEDSSTLFVRPEARAHFFSRHPELNEENFQLLDLVAPGQAVAQRLAPLKISKMCCVVFSTMERADRLSYFYHPRTPGRVRHAVRRNYPQQGASAYAVQSIPEAFEAMVIGLPQDEEELFTIHAVLRVPNIAHWASEHFASLLECLRDTATSFLNRPFTAEIRKLDVDFYVILTIQSWRRGCLLVPAMREDATRELTTIDAARKEGLAMWVCFHPQMVGSSSFCLSEYLMLFLQRIDLDVAVYQTLDGQELLPYQCAISREVWHRIQPEFKGAYSWQKTAYRRAYGGCYAPNIFESSQPKFRTKPKRLPAQYRQEMLPTPNIVVRNTFVEMAEDQVNWAGASRRSRTASPLRDRYISAA</sequence>
<comment type="caution">
    <text evidence="1">The sequence shown here is derived from an EMBL/GenBank/DDBJ whole genome shotgun (WGS) entry which is preliminary data.</text>
</comment>
<reference evidence="1" key="1">
    <citation type="submission" date="2021-02" db="EMBL/GenBank/DDBJ databases">
        <authorList>
            <person name="Dougan E. K."/>
            <person name="Rhodes N."/>
            <person name="Thang M."/>
            <person name="Chan C."/>
        </authorList>
    </citation>
    <scope>NUCLEOTIDE SEQUENCE</scope>
</reference>
<dbReference type="OrthoDB" id="406497at2759"/>
<accession>A0A812SF34</accession>
<dbReference type="Proteomes" id="UP000649617">
    <property type="component" value="Unassembled WGS sequence"/>
</dbReference>
<gene>
    <name evidence="1" type="ORF">SPIL2461_LOCUS12255</name>
</gene>
<name>A0A812SF34_SYMPI</name>
<protein>
    <submittedName>
        <fullName evidence="1">Uncharacterized protein</fullName>
    </submittedName>
</protein>
<proteinExistence type="predicted"/>
<dbReference type="EMBL" id="CAJNIZ010024925">
    <property type="protein sequence ID" value="CAE7480499.1"/>
    <property type="molecule type" value="Genomic_DNA"/>
</dbReference>
<evidence type="ECO:0000313" key="1">
    <source>
        <dbReference type="EMBL" id="CAE7480499.1"/>
    </source>
</evidence>